<dbReference type="InterPro" id="IPR009080">
    <property type="entry name" value="tRNAsynth_Ia_anticodon-bd"/>
</dbReference>
<dbReference type="InterPro" id="IPR023457">
    <property type="entry name" value="Met-tRNA_synth_2"/>
</dbReference>
<dbReference type="Pfam" id="PF19303">
    <property type="entry name" value="Anticodon_3"/>
    <property type="match status" value="1"/>
</dbReference>
<dbReference type="GO" id="GO:0006431">
    <property type="term" value="P:methionyl-tRNA aminoacylation"/>
    <property type="evidence" value="ECO:0007669"/>
    <property type="project" value="TreeGrafter"/>
</dbReference>
<protein>
    <submittedName>
        <fullName evidence="2">Methionine--tRNA ligase</fullName>
        <ecNumber evidence="2">6.1.1.10</ecNumber>
    </submittedName>
</protein>
<dbReference type="CDD" id="cd07957">
    <property type="entry name" value="Anticodon_Ia_Met"/>
    <property type="match status" value="1"/>
</dbReference>
<accession>A0A645D4W5</accession>
<comment type="caution">
    <text evidence="2">The sequence shown here is derived from an EMBL/GenBank/DDBJ whole genome shotgun (WGS) entry which is preliminary data.</text>
</comment>
<dbReference type="PANTHER" id="PTHR43326:SF1">
    <property type="entry name" value="METHIONINE--TRNA LIGASE, MITOCHONDRIAL"/>
    <property type="match status" value="1"/>
</dbReference>
<name>A0A645D4W5_9ZZZZ</name>
<evidence type="ECO:0000313" key="2">
    <source>
        <dbReference type="EMBL" id="MPM84118.1"/>
    </source>
</evidence>
<dbReference type="EC" id="6.1.1.10" evidence="2"/>
<dbReference type="SUPFAM" id="SSF47323">
    <property type="entry name" value="Anticodon-binding domain of a subclass of class I aminoacyl-tRNA synthetases"/>
    <property type="match status" value="1"/>
</dbReference>
<proteinExistence type="predicted"/>
<dbReference type="GO" id="GO:0004825">
    <property type="term" value="F:methionine-tRNA ligase activity"/>
    <property type="evidence" value="ECO:0007669"/>
    <property type="project" value="UniProtKB-EC"/>
</dbReference>
<dbReference type="EMBL" id="VSSQ01032748">
    <property type="protein sequence ID" value="MPM84118.1"/>
    <property type="molecule type" value="Genomic_DNA"/>
</dbReference>
<gene>
    <name evidence="2" type="primary">metG_50</name>
    <name evidence="2" type="ORF">SDC9_131189</name>
</gene>
<dbReference type="AlphaFoldDB" id="A0A645D4W5"/>
<dbReference type="Gene3D" id="1.10.730.10">
    <property type="entry name" value="Isoleucyl-tRNA Synthetase, Domain 1"/>
    <property type="match status" value="1"/>
</dbReference>
<keyword evidence="2" id="KW-0436">Ligase</keyword>
<dbReference type="InterPro" id="IPR041872">
    <property type="entry name" value="Anticodon_Met"/>
</dbReference>
<reference evidence="2" key="1">
    <citation type="submission" date="2019-08" db="EMBL/GenBank/DDBJ databases">
        <authorList>
            <person name="Kucharzyk K."/>
            <person name="Murdoch R.W."/>
            <person name="Higgins S."/>
            <person name="Loffler F."/>
        </authorList>
    </citation>
    <scope>NUCLEOTIDE SEQUENCE</scope>
</reference>
<organism evidence="2">
    <name type="scientific">bioreactor metagenome</name>
    <dbReference type="NCBI Taxonomy" id="1076179"/>
    <lineage>
        <taxon>unclassified sequences</taxon>
        <taxon>metagenomes</taxon>
        <taxon>ecological metagenomes</taxon>
    </lineage>
</organism>
<sequence length="162" mass="18731">MINKYYDGVIPEYQKGVNPFDNEIETLIEETIKEYENNFDNLHMTEAVAAVMKLVSRANKYIDETMPWVLAKEGKKLELASSMTHLIRVLYIAGILLQPILTRKADLLLDQIGVLKNKRTYRSIKDEKLLNGVKVQKGEQLFPRLDEPLEVEYIVSMMQKKA</sequence>
<dbReference type="PANTHER" id="PTHR43326">
    <property type="entry name" value="METHIONYL-TRNA SYNTHETASE"/>
    <property type="match status" value="1"/>
</dbReference>
<evidence type="ECO:0000259" key="1">
    <source>
        <dbReference type="Pfam" id="PF19303"/>
    </source>
</evidence>
<dbReference type="GO" id="GO:0005524">
    <property type="term" value="F:ATP binding"/>
    <property type="evidence" value="ECO:0007669"/>
    <property type="project" value="InterPro"/>
</dbReference>
<feature type="domain" description="Methionyl-tRNA synthetase anticodon-binding" evidence="1">
    <location>
        <begin position="21"/>
        <end position="147"/>
    </location>
</feature>